<dbReference type="AlphaFoldDB" id="A0A4Q1TLU3"/>
<accession>A0A4Q1TLU3</accession>
<dbReference type="Proteomes" id="UP000290767">
    <property type="component" value="Unassembled WGS sequence"/>
</dbReference>
<dbReference type="EMBL" id="MZMU01000018">
    <property type="protein sequence ID" value="RXT19516.1"/>
    <property type="molecule type" value="Genomic_DNA"/>
</dbReference>
<proteinExistence type="predicted"/>
<gene>
    <name evidence="1" type="ORF">B5P46_24645</name>
</gene>
<sequence length="77" mass="8628">MMVRGPKAKPVHPITPKRMEGIIHTHSIPCVCLHACQPAEGIFKRSTKNLRQATARPSNGAFSISFQMMCIRQDRRG</sequence>
<evidence type="ECO:0000313" key="1">
    <source>
        <dbReference type="EMBL" id="RXT19516.1"/>
    </source>
</evidence>
<protein>
    <submittedName>
        <fullName evidence="1">Uncharacterized protein</fullName>
    </submittedName>
</protein>
<organism evidence="1 2">
    <name type="scientific">Rhizobium leguminosarum</name>
    <dbReference type="NCBI Taxonomy" id="384"/>
    <lineage>
        <taxon>Bacteria</taxon>
        <taxon>Pseudomonadati</taxon>
        <taxon>Pseudomonadota</taxon>
        <taxon>Alphaproteobacteria</taxon>
        <taxon>Hyphomicrobiales</taxon>
        <taxon>Rhizobiaceae</taxon>
        <taxon>Rhizobium/Agrobacterium group</taxon>
        <taxon>Rhizobium</taxon>
    </lineage>
</organism>
<reference evidence="1 2" key="1">
    <citation type="submission" date="2017-03" db="EMBL/GenBank/DDBJ databases">
        <authorList>
            <person name="Safronova V.I."/>
            <person name="Sazanova A.L."/>
            <person name="Chirak E.R."/>
        </authorList>
    </citation>
    <scope>NUCLEOTIDE SEQUENCE [LARGE SCALE GENOMIC DNA]</scope>
    <source>
        <strain evidence="1 2">Tri-43</strain>
    </source>
</reference>
<evidence type="ECO:0000313" key="2">
    <source>
        <dbReference type="Proteomes" id="UP000290767"/>
    </source>
</evidence>
<name>A0A4Q1TLU3_RHILE</name>
<comment type="caution">
    <text evidence="1">The sequence shown here is derived from an EMBL/GenBank/DDBJ whole genome shotgun (WGS) entry which is preliminary data.</text>
</comment>